<dbReference type="PANTHER" id="PTHR46193:SF10">
    <property type="entry name" value="6-PHOSPHOGLUCONATE PHOSPHATASE"/>
    <property type="match status" value="1"/>
</dbReference>
<dbReference type="Gene3D" id="1.10.150.240">
    <property type="entry name" value="Putative phosphatase, domain 2"/>
    <property type="match status" value="1"/>
</dbReference>
<comment type="caution">
    <text evidence="5">The sequence shown here is derived from an EMBL/GenBank/DDBJ whole genome shotgun (WGS) entry which is preliminary data.</text>
</comment>
<dbReference type="SFLD" id="SFLDG01135">
    <property type="entry name" value="C1.5.6:_HAD__Beta-PGM__Phospha"/>
    <property type="match status" value="1"/>
</dbReference>
<evidence type="ECO:0000313" key="6">
    <source>
        <dbReference type="Proteomes" id="UP000611554"/>
    </source>
</evidence>
<protein>
    <submittedName>
        <fullName evidence="5">Haloacid dehalogenase</fullName>
    </submittedName>
</protein>
<evidence type="ECO:0000313" key="5">
    <source>
        <dbReference type="EMBL" id="GGP84284.1"/>
    </source>
</evidence>
<dbReference type="InterPro" id="IPR006439">
    <property type="entry name" value="HAD-SF_hydro_IA"/>
</dbReference>
<dbReference type="EMBL" id="BMQJ01000002">
    <property type="protein sequence ID" value="GGP84284.1"/>
    <property type="molecule type" value="Genomic_DNA"/>
</dbReference>
<dbReference type="Proteomes" id="UP000611554">
    <property type="component" value="Unassembled WGS sequence"/>
</dbReference>
<dbReference type="NCBIfam" id="TIGR01509">
    <property type="entry name" value="HAD-SF-IA-v3"/>
    <property type="match status" value="1"/>
</dbReference>
<dbReference type="Pfam" id="PF00702">
    <property type="entry name" value="Hydrolase"/>
    <property type="match status" value="1"/>
</dbReference>
<organism evidence="5 6">
    <name type="scientific">Streptosporangium pseudovulgare</name>
    <dbReference type="NCBI Taxonomy" id="35765"/>
    <lineage>
        <taxon>Bacteria</taxon>
        <taxon>Bacillati</taxon>
        <taxon>Actinomycetota</taxon>
        <taxon>Actinomycetes</taxon>
        <taxon>Streptosporangiales</taxon>
        <taxon>Streptosporangiaceae</taxon>
        <taxon>Streptosporangium</taxon>
    </lineage>
</organism>
<dbReference type="InterPro" id="IPR023198">
    <property type="entry name" value="PGP-like_dom2"/>
</dbReference>
<evidence type="ECO:0000256" key="3">
    <source>
        <dbReference type="ARBA" id="ARBA00022723"/>
    </source>
</evidence>
<dbReference type="Gene3D" id="3.40.50.1000">
    <property type="entry name" value="HAD superfamily/HAD-like"/>
    <property type="match status" value="1"/>
</dbReference>
<sequence length="216" mass="23414">MIEPVELVIFDCDGVLVDSEPIAVRVHSGVLSELGWPLSEAEVTERFVGRSTKSINELIEARLGPALTAEAERRFLRLHQEAVDAGLTAVDGIVEALDAITLPTCVASSGSHDKMRHTLGHTGLHRRFEGRIFSATQVAHGKPAPDLFLYAAREMGVEPARCVVVEDSRYGVQAARAAGMRAFGYAGGLTPAQWLEGPGTIVFDDMRKLPDLLDRL</sequence>
<evidence type="ECO:0000256" key="2">
    <source>
        <dbReference type="ARBA" id="ARBA00006171"/>
    </source>
</evidence>
<gene>
    <name evidence="5" type="ORF">GCM10010140_11630</name>
</gene>
<reference evidence="6" key="1">
    <citation type="journal article" date="2019" name="Int. J. Syst. Evol. Microbiol.">
        <title>The Global Catalogue of Microorganisms (GCM) 10K type strain sequencing project: providing services to taxonomists for standard genome sequencing and annotation.</title>
        <authorList>
            <consortium name="The Broad Institute Genomics Platform"/>
            <consortium name="The Broad Institute Genome Sequencing Center for Infectious Disease"/>
            <person name="Wu L."/>
            <person name="Ma J."/>
        </authorList>
    </citation>
    <scope>NUCLEOTIDE SEQUENCE [LARGE SCALE GENOMIC DNA]</scope>
    <source>
        <strain evidence="6">JCM 3115</strain>
    </source>
</reference>
<dbReference type="SFLD" id="SFLDG01129">
    <property type="entry name" value="C1.5:_HAD__Beta-PGM__Phosphata"/>
    <property type="match status" value="1"/>
</dbReference>
<dbReference type="InterPro" id="IPR023214">
    <property type="entry name" value="HAD_sf"/>
</dbReference>
<dbReference type="RefSeq" id="WP_189245390.1">
    <property type="nucleotide sequence ID" value="NZ_BMQJ01000002.1"/>
</dbReference>
<keyword evidence="3" id="KW-0479">Metal-binding</keyword>
<keyword evidence="4" id="KW-0460">Magnesium</keyword>
<dbReference type="SUPFAM" id="SSF56784">
    <property type="entry name" value="HAD-like"/>
    <property type="match status" value="1"/>
</dbReference>
<dbReference type="CDD" id="cd07526">
    <property type="entry name" value="HAD_BPGM_like"/>
    <property type="match status" value="1"/>
</dbReference>
<name>A0ABQ2QMA0_9ACTN</name>
<dbReference type="InterPro" id="IPR036412">
    <property type="entry name" value="HAD-like_sf"/>
</dbReference>
<keyword evidence="6" id="KW-1185">Reference proteome</keyword>
<comment type="cofactor">
    <cofactor evidence="1">
        <name>Mg(2+)</name>
        <dbReference type="ChEBI" id="CHEBI:18420"/>
    </cofactor>
</comment>
<proteinExistence type="inferred from homology"/>
<evidence type="ECO:0000256" key="4">
    <source>
        <dbReference type="ARBA" id="ARBA00022842"/>
    </source>
</evidence>
<comment type="similarity">
    <text evidence="2">Belongs to the HAD-like hydrolase superfamily. CbbY/CbbZ/Gph/YieH family.</text>
</comment>
<accession>A0ABQ2QMA0</accession>
<dbReference type="SFLD" id="SFLDS00003">
    <property type="entry name" value="Haloacid_Dehalogenase"/>
    <property type="match status" value="1"/>
</dbReference>
<evidence type="ECO:0000256" key="1">
    <source>
        <dbReference type="ARBA" id="ARBA00001946"/>
    </source>
</evidence>
<dbReference type="PANTHER" id="PTHR46193">
    <property type="entry name" value="6-PHOSPHOGLUCONATE PHOSPHATASE"/>
    <property type="match status" value="1"/>
</dbReference>
<dbReference type="InterPro" id="IPR051600">
    <property type="entry name" value="Beta-PGM-like"/>
</dbReference>